<organism evidence="6 7">
    <name type="scientific">Calidithermus terrae</name>
    <dbReference type="NCBI Taxonomy" id="1408545"/>
    <lineage>
        <taxon>Bacteria</taxon>
        <taxon>Thermotogati</taxon>
        <taxon>Deinococcota</taxon>
        <taxon>Deinococci</taxon>
        <taxon>Thermales</taxon>
        <taxon>Thermaceae</taxon>
        <taxon>Calidithermus</taxon>
    </lineage>
</organism>
<accession>A0A399EQ17</accession>
<dbReference type="Pfam" id="PF01074">
    <property type="entry name" value="Glyco_hydro_38N"/>
    <property type="match status" value="1"/>
</dbReference>
<dbReference type="InterPro" id="IPR015341">
    <property type="entry name" value="Glyco_hydro_38_cen"/>
</dbReference>
<dbReference type="GO" id="GO:0030246">
    <property type="term" value="F:carbohydrate binding"/>
    <property type="evidence" value="ECO:0007669"/>
    <property type="project" value="InterPro"/>
</dbReference>
<dbReference type="AlphaFoldDB" id="A0A399EQ17"/>
<dbReference type="EMBL" id="QXDL01000063">
    <property type="protein sequence ID" value="RIH85129.1"/>
    <property type="molecule type" value="Genomic_DNA"/>
</dbReference>
<keyword evidence="2" id="KW-0479">Metal-binding</keyword>
<dbReference type="SUPFAM" id="SSF88713">
    <property type="entry name" value="Glycoside hydrolase/deacetylase"/>
    <property type="match status" value="1"/>
</dbReference>
<dbReference type="RefSeq" id="WP_119314902.1">
    <property type="nucleotide sequence ID" value="NZ_QXDL01000063.1"/>
</dbReference>
<evidence type="ECO:0000313" key="7">
    <source>
        <dbReference type="Proteomes" id="UP000265715"/>
    </source>
</evidence>
<keyword evidence="3 6" id="KW-0378">Hydrolase</keyword>
<keyword evidence="7" id="KW-1185">Reference proteome</keyword>
<dbReference type="Gene3D" id="1.20.1270.50">
    <property type="entry name" value="Glycoside hydrolase family 38, central domain"/>
    <property type="match status" value="1"/>
</dbReference>
<dbReference type="InterPro" id="IPR011013">
    <property type="entry name" value="Gal_mutarotase_sf_dom"/>
</dbReference>
<dbReference type="CDD" id="cd10789">
    <property type="entry name" value="GH38N_AMII_ER_cytosolic"/>
    <property type="match status" value="1"/>
</dbReference>
<dbReference type="InterPro" id="IPR028995">
    <property type="entry name" value="Glyco_hydro_57/38_cen_sf"/>
</dbReference>
<dbReference type="SUPFAM" id="SSF74650">
    <property type="entry name" value="Galactose mutarotase-like"/>
    <property type="match status" value="1"/>
</dbReference>
<dbReference type="PANTHER" id="PTHR46017">
    <property type="entry name" value="ALPHA-MANNOSIDASE 2C1"/>
    <property type="match status" value="1"/>
</dbReference>
<dbReference type="GO" id="GO:0004559">
    <property type="term" value="F:alpha-mannosidase activity"/>
    <property type="evidence" value="ECO:0007669"/>
    <property type="project" value="InterPro"/>
</dbReference>
<evidence type="ECO:0000256" key="3">
    <source>
        <dbReference type="ARBA" id="ARBA00022801"/>
    </source>
</evidence>
<dbReference type="GO" id="GO:0006013">
    <property type="term" value="P:mannose metabolic process"/>
    <property type="evidence" value="ECO:0007669"/>
    <property type="project" value="InterPro"/>
</dbReference>
<sequence length="810" mass="91333">MGERGTFHMIGNAHIDPVWLWDWREGFQEIKASFRSALDRMKEYPDFVFTCSSAAFYAWVEHNDPAMFEEIRQRVQEGRWALVGGWWVEPDCNIPGGEAFVRQGLYAQRYFQSRFGRVARVGYNPDSFGHAATLPQILLKSGMPYYTFMRPGPHEQNLPGRLFWWGSPDGSRVLTFRIPYEYTTWGKDLEVHVRKCLTEVKPPFDTLMCFYGVGNHGGGPTRENLESIRRLSADPELPELRLSHPEAYFEAVEGTPGIPAWHEELQHHASGCYAAHSGIKQWNRRAENALLLAEKLATLAHVRLGRPYPAQALEHAWKRVLFNQFHDILAGTSLEAAYEDARNELGEALSIASHVANDAAQALSWQVDIPAEEGMKPVVVFNPHPWAVRAEVELEYGGLKEGDALVDERGRQVPLQTVRSGATVSGWRKRLAFVAELPAFGHRLYRVKPAARPKAHPWVGAGENTLENRFYRLTLDPQSGAIASLYDKARDLEVFKGLGAQALVAEDRSDTWSHGVLRFDRFSGAFEAESVRLYEQGPVKAVLRVRSTYGRSVLLQDFTLYHDLPHLEVRVTLDWRERHKALKLAFPANLHFPQAAYEAPYGALTRPTNGEEEPGQGWADLSGVYRPTGAVHGLALLNDAKYSYSAEGHTLYLTVLRSPIYAHHDPYVPDPQQEYSYMDQGLQRFTYWLLPHAGSWEEAGLSRRALELHQRPVALVESYHAGELRPKASFLEVSPASVVPTVLKKAEDSDALVLRLYESTGRAARARVALPLLGRTLEADFGPYEIKTLLIPRGKGEVREVNLLEWEGSS</sequence>
<dbReference type="InterPro" id="IPR011682">
    <property type="entry name" value="Glyco_hydro_38_C"/>
</dbReference>
<dbReference type="InterPro" id="IPR000602">
    <property type="entry name" value="Glyco_hydro_38_N"/>
</dbReference>
<dbReference type="FunFam" id="1.20.1270.50:FF:000004">
    <property type="entry name" value="alpha-mannosidase 2C1 isoform X1"/>
    <property type="match status" value="1"/>
</dbReference>
<name>A0A399EQ17_9DEIN</name>
<comment type="caution">
    <text evidence="6">The sequence shown here is derived from an EMBL/GenBank/DDBJ whole genome shotgun (WGS) entry which is preliminary data.</text>
</comment>
<dbReference type="InterPro" id="IPR027291">
    <property type="entry name" value="Glyco_hydro_38_N_sf"/>
</dbReference>
<keyword evidence="4 6" id="KW-0326">Glycosidase</keyword>
<feature type="domain" description="Glycoside hydrolase family 38 central" evidence="5">
    <location>
        <begin position="267"/>
        <end position="345"/>
    </location>
</feature>
<dbReference type="InterPro" id="IPR037094">
    <property type="entry name" value="Glyco_hydro_38_cen_sf"/>
</dbReference>
<dbReference type="Pfam" id="PF09261">
    <property type="entry name" value="Alpha-mann_mid"/>
    <property type="match status" value="1"/>
</dbReference>
<dbReference type="GO" id="GO:0102546">
    <property type="term" value="F:mannosylglycerate hydrolase activity"/>
    <property type="evidence" value="ECO:0007669"/>
    <property type="project" value="UniProtKB-EC"/>
</dbReference>
<evidence type="ECO:0000256" key="1">
    <source>
        <dbReference type="ARBA" id="ARBA00009792"/>
    </source>
</evidence>
<dbReference type="OrthoDB" id="9772207at2"/>
<dbReference type="Gene3D" id="2.70.98.30">
    <property type="entry name" value="Golgi alpha-mannosidase II, domain 4"/>
    <property type="match status" value="1"/>
</dbReference>
<evidence type="ECO:0000313" key="6">
    <source>
        <dbReference type="EMBL" id="RIH85129.1"/>
    </source>
</evidence>
<reference evidence="6 7" key="1">
    <citation type="submission" date="2018-08" db="EMBL/GenBank/DDBJ databases">
        <title>Meiothermus terrae DSM 26712 genome sequencing project.</title>
        <authorList>
            <person name="Da Costa M.S."/>
            <person name="Albuquerque L."/>
            <person name="Raposo P."/>
            <person name="Froufe H.J.C."/>
            <person name="Barroso C.S."/>
            <person name="Egas C."/>
        </authorList>
    </citation>
    <scope>NUCLEOTIDE SEQUENCE [LARGE SCALE GENOMIC DNA]</scope>
    <source>
        <strain evidence="6 7">DSM 26712</strain>
    </source>
</reference>
<gene>
    <name evidence="6" type="primary">mngB_1</name>
    <name evidence="6" type="ORF">Mterra_01784</name>
</gene>
<dbReference type="GO" id="GO:0009313">
    <property type="term" value="P:oligosaccharide catabolic process"/>
    <property type="evidence" value="ECO:0007669"/>
    <property type="project" value="TreeGrafter"/>
</dbReference>
<evidence type="ECO:0000256" key="2">
    <source>
        <dbReference type="ARBA" id="ARBA00022723"/>
    </source>
</evidence>
<dbReference type="Pfam" id="PF07748">
    <property type="entry name" value="Glyco_hydro_38C"/>
    <property type="match status" value="1"/>
</dbReference>
<dbReference type="Pfam" id="PF17677">
    <property type="entry name" value="Glyco_hydro38C2"/>
    <property type="match status" value="1"/>
</dbReference>
<evidence type="ECO:0000256" key="4">
    <source>
        <dbReference type="ARBA" id="ARBA00023295"/>
    </source>
</evidence>
<proteinExistence type="inferred from homology"/>
<dbReference type="EC" id="3.2.1.170" evidence="6"/>
<comment type="similarity">
    <text evidence="1">Belongs to the glycosyl hydrolase 38 family.</text>
</comment>
<dbReference type="Proteomes" id="UP000265715">
    <property type="component" value="Unassembled WGS sequence"/>
</dbReference>
<evidence type="ECO:0000259" key="5">
    <source>
        <dbReference type="SMART" id="SM00872"/>
    </source>
</evidence>
<dbReference type="InterPro" id="IPR041147">
    <property type="entry name" value="GH38_C"/>
</dbReference>
<dbReference type="PANTHER" id="PTHR46017:SF1">
    <property type="entry name" value="ALPHA-MANNOSIDASE 2C1"/>
    <property type="match status" value="1"/>
</dbReference>
<dbReference type="Gene3D" id="3.20.110.10">
    <property type="entry name" value="Glycoside hydrolase 38, N terminal domain"/>
    <property type="match status" value="1"/>
</dbReference>
<dbReference type="GO" id="GO:0046872">
    <property type="term" value="F:metal ion binding"/>
    <property type="evidence" value="ECO:0007669"/>
    <property type="project" value="UniProtKB-KW"/>
</dbReference>
<dbReference type="InterPro" id="IPR011330">
    <property type="entry name" value="Glyco_hydro/deAcase_b/a-brl"/>
</dbReference>
<protein>
    <submittedName>
        <fullName evidence="6">Mannosylglycerate hydrolase</fullName>
        <ecNumber evidence="6">3.2.1.170</ecNumber>
    </submittedName>
</protein>
<dbReference type="SMART" id="SM00872">
    <property type="entry name" value="Alpha-mann_mid"/>
    <property type="match status" value="1"/>
</dbReference>
<dbReference type="SUPFAM" id="SSF88688">
    <property type="entry name" value="Families 57/38 glycoside transferase middle domain"/>
    <property type="match status" value="1"/>
</dbReference>